<keyword evidence="1" id="KW-0732">Signal</keyword>
<evidence type="ECO:0000256" key="1">
    <source>
        <dbReference type="SAM" id="SignalP"/>
    </source>
</evidence>
<feature type="signal peptide" evidence="1">
    <location>
        <begin position="1"/>
        <end position="21"/>
    </location>
</feature>
<organism evidence="2 3">
    <name type="scientific">Hymenoscyphus fraxineus</name>
    <dbReference type="NCBI Taxonomy" id="746836"/>
    <lineage>
        <taxon>Eukaryota</taxon>
        <taxon>Fungi</taxon>
        <taxon>Dikarya</taxon>
        <taxon>Ascomycota</taxon>
        <taxon>Pezizomycotina</taxon>
        <taxon>Leotiomycetes</taxon>
        <taxon>Helotiales</taxon>
        <taxon>Helotiaceae</taxon>
        <taxon>Hymenoscyphus</taxon>
    </lineage>
</organism>
<name>A0A9N9KLH7_9HELO</name>
<accession>A0A9N9KLH7</accession>
<comment type="caution">
    <text evidence="2">The sequence shown here is derived from an EMBL/GenBank/DDBJ whole genome shotgun (WGS) entry which is preliminary data.</text>
</comment>
<reference evidence="2" key="1">
    <citation type="submission" date="2021-07" db="EMBL/GenBank/DDBJ databases">
        <authorList>
            <person name="Durling M."/>
        </authorList>
    </citation>
    <scope>NUCLEOTIDE SEQUENCE</scope>
</reference>
<evidence type="ECO:0000313" key="3">
    <source>
        <dbReference type="Proteomes" id="UP000696280"/>
    </source>
</evidence>
<protein>
    <submittedName>
        <fullName evidence="2">Uncharacterized protein</fullName>
    </submittedName>
</protein>
<proteinExistence type="predicted"/>
<evidence type="ECO:0000313" key="2">
    <source>
        <dbReference type="EMBL" id="CAG8949188.1"/>
    </source>
</evidence>
<dbReference type="AlphaFoldDB" id="A0A9N9KLH7"/>
<gene>
    <name evidence="2" type="ORF">HYFRA_00004811</name>
</gene>
<keyword evidence="3" id="KW-1185">Reference proteome</keyword>
<dbReference type="OrthoDB" id="10632770at2759"/>
<dbReference type="Proteomes" id="UP000696280">
    <property type="component" value="Unassembled WGS sequence"/>
</dbReference>
<sequence length="160" mass="17449">MQLVNFSTTILLLAFLLATNAFPVSLSDSLSELELHQSGSDNTVSLVARNNKPVVNKPLPKPSTPSTAPKTSILGKIKDLFSRDTDAVLEVRFNKPVVSKPMTKPTTPSTVPRTRLRDKIKNIFSKDGEVEAEAAGLMGKDDMENNDSGVTEFMNDDMNV</sequence>
<feature type="chain" id="PRO_5040127222" evidence="1">
    <location>
        <begin position="22"/>
        <end position="160"/>
    </location>
</feature>
<dbReference type="EMBL" id="CAJVRL010000002">
    <property type="protein sequence ID" value="CAG8949188.1"/>
    <property type="molecule type" value="Genomic_DNA"/>
</dbReference>